<reference evidence="1" key="1">
    <citation type="journal article" date="2014" name="Front. Microbiol.">
        <title>High frequency of phylogenetically diverse reductive dehalogenase-homologous genes in deep subseafloor sedimentary metagenomes.</title>
        <authorList>
            <person name="Kawai M."/>
            <person name="Futagami T."/>
            <person name="Toyoda A."/>
            <person name="Takaki Y."/>
            <person name="Nishi S."/>
            <person name="Hori S."/>
            <person name="Arai W."/>
            <person name="Tsubouchi T."/>
            <person name="Morono Y."/>
            <person name="Uchiyama I."/>
            <person name="Ito T."/>
            <person name="Fujiyama A."/>
            <person name="Inagaki F."/>
            <person name="Takami H."/>
        </authorList>
    </citation>
    <scope>NUCLEOTIDE SEQUENCE</scope>
    <source>
        <strain evidence="1">Expedition CK06-06</strain>
    </source>
</reference>
<organism evidence="1">
    <name type="scientific">marine sediment metagenome</name>
    <dbReference type="NCBI Taxonomy" id="412755"/>
    <lineage>
        <taxon>unclassified sequences</taxon>
        <taxon>metagenomes</taxon>
        <taxon>ecological metagenomes</taxon>
    </lineage>
</organism>
<dbReference type="Gene3D" id="3.40.50.150">
    <property type="entry name" value="Vaccinia Virus protein VP39"/>
    <property type="match status" value="1"/>
</dbReference>
<comment type="caution">
    <text evidence="1">The sequence shown here is derived from an EMBL/GenBank/DDBJ whole genome shotgun (WGS) entry which is preliminary data.</text>
</comment>
<proteinExistence type="predicted"/>
<dbReference type="SUPFAM" id="SSF53335">
    <property type="entry name" value="S-adenosyl-L-methionine-dependent methyltransferases"/>
    <property type="match status" value="1"/>
</dbReference>
<protein>
    <recommendedName>
        <fullName evidence="2">Methyltransferase domain-containing protein</fullName>
    </recommendedName>
</protein>
<dbReference type="AlphaFoldDB" id="X0Z4M4"/>
<evidence type="ECO:0008006" key="2">
    <source>
        <dbReference type="Google" id="ProtNLM"/>
    </source>
</evidence>
<feature type="non-terminal residue" evidence="1">
    <location>
        <position position="1"/>
    </location>
</feature>
<dbReference type="CDD" id="cd02440">
    <property type="entry name" value="AdoMet_MTases"/>
    <property type="match status" value="1"/>
</dbReference>
<evidence type="ECO:0000313" key="1">
    <source>
        <dbReference type="EMBL" id="GAG64345.1"/>
    </source>
</evidence>
<dbReference type="EMBL" id="BART01002579">
    <property type="protein sequence ID" value="GAG64345.1"/>
    <property type="molecule type" value="Genomic_DNA"/>
</dbReference>
<sequence length="150" mass="16799">LEIGCGTGIHAQYLASLYPCWRTMWTGIDLAESAIKRAQSFGLNAEVADIYTYESDKKFEVFLLLDSLEHLENHDLLAQQIKKLAAERYTIFGNVPLYASSAHKEGAIEVSLDINTISKFLLDAGCSGHLKQRIYGVNGHPYMIFQITNE</sequence>
<name>X0Z4M4_9ZZZZ</name>
<dbReference type="Pfam" id="PF13489">
    <property type="entry name" value="Methyltransf_23"/>
    <property type="match status" value="1"/>
</dbReference>
<gene>
    <name evidence="1" type="ORF">S01H4_07764</name>
</gene>
<accession>X0Z4M4</accession>
<dbReference type="InterPro" id="IPR029063">
    <property type="entry name" value="SAM-dependent_MTases_sf"/>
</dbReference>